<dbReference type="PANTHER" id="PTHR38926:SF72">
    <property type="entry name" value="IM:7136021-RELATED"/>
    <property type="match status" value="1"/>
</dbReference>
<accession>A0ABR3A937</accession>
<protein>
    <recommendedName>
        <fullName evidence="4">F-box domain-containing protein</fullName>
    </recommendedName>
</protein>
<keyword evidence="3" id="KW-1185">Reference proteome</keyword>
<evidence type="ECO:0008006" key="4">
    <source>
        <dbReference type="Google" id="ProtNLM"/>
    </source>
</evidence>
<evidence type="ECO:0000256" key="1">
    <source>
        <dbReference type="SAM" id="MobiDB-lite"/>
    </source>
</evidence>
<evidence type="ECO:0000313" key="2">
    <source>
        <dbReference type="EMBL" id="KAL0070030.1"/>
    </source>
</evidence>
<organism evidence="2 3">
    <name type="scientific">Marasmius tenuissimus</name>
    <dbReference type="NCBI Taxonomy" id="585030"/>
    <lineage>
        <taxon>Eukaryota</taxon>
        <taxon>Fungi</taxon>
        <taxon>Dikarya</taxon>
        <taxon>Basidiomycota</taxon>
        <taxon>Agaricomycotina</taxon>
        <taxon>Agaricomycetes</taxon>
        <taxon>Agaricomycetidae</taxon>
        <taxon>Agaricales</taxon>
        <taxon>Marasmiineae</taxon>
        <taxon>Marasmiaceae</taxon>
        <taxon>Marasmius</taxon>
    </lineage>
</organism>
<proteinExistence type="predicted"/>
<dbReference type="EMBL" id="JBBXMP010000009">
    <property type="protein sequence ID" value="KAL0070030.1"/>
    <property type="molecule type" value="Genomic_DNA"/>
</dbReference>
<dbReference type="Gene3D" id="3.80.10.10">
    <property type="entry name" value="Ribonuclease Inhibitor"/>
    <property type="match status" value="1"/>
</dbReference>
<gene>
    <name evidence="2" type="ORF">AAF712_002927</name>
</gene>
<reference evidence="2 3" key="1">
    <citation type="submission" date="2024-05" db="EMBL/GenBank/DDBJ databases">
        <title>A draft genome resource for the thread blight pathogen Marasmius tenuissimus strain MS-2.</title>
        <authorList>
            <person name="Yulfo-Soto G.E."/>
            <person name="Baruah I.K."/>
            <person name="Amoako-Attah I."/>
            <person name="Bukari Y."/>
            <person name="Meinhardt L.W."/>
            <person name="Bailey B.A."/>
            <person name="Cohen S.P."/>
        </authorList>
    </citation>
    <scope>NUCLEOTIDE SEQUENCE [LARGE SCALE GENOMIC DNA]</scope>
    <source>
        <strain evidence="2 3">MS-2</strain>
    </source>
</reference>
<dbReference type="PANTHER" id="PTHR38926">
    <property type="entry name" value="F-BOX DOMAIN CONTAINING PROTEIN, EXPRESSED"/>
    <property type="match status" value="1"/>
</dbReference>
<dbReference type="Proteomes" id="UP001437256">
    <property type="component" value="Unassembled WGS sequence"/>
</dbReference>
<evidence type="ECO:0000313" key="3">
    <source>
        <dbReference type="Proteomes" id="UP001437256"/>
    </source>
</evidence>
<dbReference type="SUPFAM" id="SSF52047">
    <property type="entry name" value="RNI-like"/>
    <property type="match status" value="1"/>
</dbReference>
<dbReference type="InterPro" id="IPR032675">
    <property type="entry name" value="LRR_dom_sf"/>
</dbReference>
<feature type="region of interest" description="Disordered" evidence="1">
    <location>
        <begin position="575"/>
        <end position="600"/>
    </location>
</feature>
<sequence length="600" mass="67119">MTQSPIQNMTPESQFARVLHTNHVPSARELEELQYLVREPNERIKRLDVEINHLQVERGDFQQFVDSHSALATPFRRLPADIWGDIFVHCLPTNKLNVAVCTVKESPLLLTAVCRTWREIALSTPRLWCALHVCVSGLNVHPALQARLEGIKMWLDRSGSRPLTLSVSMMDNSPSTIAAPVDIDSENPYTALMGLLIHYSHRWRILALNNPIRFSNLRPLERLNAQDLPILEIVYAGSLGLLAPRPDPPPHTRPQKLPTAFANLLPELPSLHSLHLRYASRSLHGVQSRCLRLTQLTLIFFVVEPNPFESLREVAKTSRALKVLTMQSHLFCRNSALPLTTVIPHKGDRVSLPSLEELNFLLEGVIHTSQDGVQTFHYLFKDTFDTIDTPQLHRLFVELGRPSTATMADEALPFHNLIAASHHLTHLQISCYRSLKPEALSRSLQSAPLLNTLILRAWPLSKTNPYANTTTTAPPLGWITTLLSALNESGSCPELEVLDCGRCWTGDIDSILEFVQAEGRSSKLKHIKADLGSLAEEEVLAMRSPQLMETLSALREAKGISVDFKWEELETSRGSLVDDPHNGMLDASPGPWEDSGSESE</sequence>
<comment type="caution">
    <text evidence="2">The sequence shown here is derived from an EMBL/GenBank/DDBJ whole genome shotgun (WGS) entry which is preliminary data.</text>
</comment>
<name>A0ABR3A937_9AGAR</name>